<dbReference type="EMBL" id="NNRJ01000009">
    <property type="protein sequence ID" value="OYR22040.1"/>
    <property type="molecule type" value="Genomic_DNA"/>
</dbReference>
<proteinExistence type="predicted"/>
<evidence type="ECO:0000313" key="1">
    <source>
        <dbReference type="EMBL" id="OYR22040.1"/>
    </source>
</evidence>
<gene>
    <name evidence="1" type="ORF">CEV31_0399</name>
</gene>
<protein>
    <submittedName>
        <fullName evidence="1">Uncharacterized protein</fullName>
    </submittedName>
</protein>
<name>A0A256G525_9HYPH</name>
<organism evidence="1 2">
    <name type="scientific">Brucella thiophenivorans</name>
    <dbReference type="NCBI Taxonomy" id="571255"/>
    <lineage>
        <taxon>Bacteria</taxon>
        <taxon>Pseudomonadati</taxon>
        <taxon>Pseudomonadota</taxon>
        <taxon>Alphaproteobacteria</taxon>
        <taxon>Hyphomicrobiales</taxon>
        <taxon>Brucellaceae</taxon>
        <taxon>Brucella/Ochrobactrum group</taxon>
        <taxon>Brucella</taxon>
    </lineage>
</organism>
<dbReference type="AlphaFoldDB" id="A0A256G525"/>
<reference evidence="1 2" key="1">
    <citation type="submission" date="2017-07" db="EMBL/GenBank/DDBJ databases">
        <title>Phylogenetic study on the rhizospheric bacterium Ochrobactrum sp. A44.</title>
        <authorList>
            <person name="Krzyzanowska D.M."/>
            <person name="Ossowicki A."/>
            <person name="Rajewska M."/>
            <person name="Maciag T."/>
            <person name="Kaczynski Z."/>
            <person name="Czerwicka M."/>
            <person name="Jafra S."/>
        </authorList>
    </citation>
    <scope>NUCLEOTIDE SEQUENCE [LARGE SCALE GENOMIC DNA]</scope>
    <source>
        <strain evidence="1 2">DSM 7216</strain>
    </source>
</reference>
<accession>A0A256G525</accession>
<sequence length="55" mass="6356">MHSCVVSRCRPARVFGLSVMRHVSMFKPLKAEQLENRCFRGHICAKKQRGLNFPP</sequence>
<evidence type="ECO:0000313" key="2">
    <source>
        <dbReference type="Proteomes" id="UP000215590"/>
    </source>
</evidence>
<dbReference type="Proteomes" id="UP000215590">
    <property type="component" value="Unassembled WGS sequence"/>
</dbReference>
<comment type="caution">
    <text evidence="1">The sequence shown here is derived from an EMBL/GenBank/DDBJ whole genome shotgun (WGS) entry which is preliminary data.</text>
</comment>
<keyword evidence="2" id="KW-1185">Reference proteome</keyword>